<reference evidence="1" key="1">
    <citation type="journal article" date="2015" name="Nature">
        <title>Complex archaea that bridge the gap between prokaryotes and eukaryotes.</title>
        <authorList>
            <person name="Spang A."/>
            <person name="Saw J.H."/>
            <person name="Jorgensen S.L."/>
            <person name="Zaremba-Niedzwiedzka K."/>
            <person name="Martijn J."/>
            <person name="Lind A.E."/>
            <person name="van Eijk R."/>
            <person name="Schleper C."/>
            <person name="Guy L."/>
            <person name="Ettema T.J."/>
        </authorList>
    </citation>
    <scope>NUCLEOTIDE SEQUENCE</scope>
</reference>
<name>A0A0F9MF12_9ZZZZ</name>
<dbReference type="AlphaFoldDB" id="A0A0F9MF12"/>
<organism evidence="1">
    <name type="scientific">marine sediment metagenome</name>
    <dbReference type="NCBI Taxonomy" id="412755"/>
    <lineage>
        <taxon>unclassified sequences</taxon>
        <taxon>metagenomes</taxon>
        <taxon>ecological metagenomes</taxon>
    </lineage>
</organism>
<accession>A0A0F9MF12</accession>
<gene>
    <name evidence="1" type="ORF">LCGC14_1163430</name>
</gene>
<dbReference type="EMBL" id="LAZR01005694">
    <property type="protein sequence ID" value="KKM97891.1"/>
    <property type="molecule type" value="Genomic_DNA"/>
</dbReference>
<evidence type="ECO:0000313" key="1">
    <source>
        <dbReference type="EMBL" id="KKM97891.1"/>
    </source>
</evidence>
<proteinExistence type="predicted"/>
<protein>
    <submittedName>
        <fullName evidence="1">Uncharacterized protein</fullName>
    </submittedName>
</protein>
<sequence length="124" mass="14424">MDTTLEQALAESNRRAIFENQREKLKESLQADLLYAFDGGYFKLGSELFLEIKINVAEGKKSFPLLDIHMNPIDIDNPEEFYETTRSLYNEAINKYRVNLAKLKRSKNTKNLVEVYLEGDDIEE</sequence>
<comment type="caution">
    <text evidence="1">The sequence shown here is derived from an EMBL/GenBank/DDBJ whole genome shotgun (WGS) entry which is preliminary data.</text>
</comment>